<keyword evidence="4" id="KW-1185">Reference proteome</keyword>
<feature type="compositionally biased region" description="Low complexity" evidence="2">
    <location>
        <begin position="174"/>
        <end position="189"/>
    </location>
</feature>
<comment type="similarity">
    <text evidence="1">Belongs to the PPP4R2 family.</text>
</comment>
<feature type="region of interest" description="Disordered" evidence="2">
    <location>
        <begin position="314"/>
        <end position="357"/>
    </location>
</feature>
<feature type="compositionally biased region" description="Acidic residues" evidence="2">
    <location>
        <begin position="502"/>
        <end position="525"/>
    </location>
</feature>
<dbReference type="PANTHER" id="PTHR16487">
    <property type="entry name" value="PPP4R2-RELATED PROTEIN"/>
    <property type="match status" value="1"/>
</dbReference>
<feature type="compositionally biased region" description="Basic and acidic residues" evidence="2">
    <location>
        <begin position="569"/>
        <end position="591"/>
    </location>
</feature>
<dbReference type="GeneID" id="85458530"/>
<dbReference type="GO" id="GO:0030289">
    <property type="term" value="C:protein phosphatase 4 complex"/>
    <property type="evidence" value="ECO:0007669"/>
    <property type="project" value="InterPro"/>
</dbReference>
<dbReference type="GO" id="GO:0019888">
    <property type="term" value="F:protein phosphatase regulator activity"/>
    <property type="evidence" value="ECO:0007669"/>
    <property type="project" value="InterPro"/>
</dbReference>
<dbReference type="Proteomes" id="UP001224890">
    <property type="component" value="Unassembled WGS sequence"/>
</dbReference>
<dbReference type="RefSeq" id="XP_060434166.1">
    <property type="nucleotide sequence ID" value="XM_060574004.1"/>
</dbReference>
<feature type="compositionally biased region" description="Low complexity" evidence="2">
    <location>
        <begin position="610"/>
        <end position="633"/>
    </location>
</feature>
<feature type="compositionally biased region" description="Pro residues" evidence="2">
    <location>
        <begin position="115"/>
        <end position="124"/>
    </location>
</feature>
<evidence type="ECO:0000256" key="1">
    <source>
        <dbReference type="ARBA" id="ARBA00009207"/>
    </source>
</evidence>
<comment type="caution">
    <text evidence="3">The sequence shown here is derived from an EMBL/GenBank/DDBJ whole genome shotgun (WGS) entry which is preliminary data.</text>
</comment>
<dbReference type="GO" id="GO:0005737">
    <property type="term" value="C:cytoplasm"/>
    <property type="evidence" value="ECO:0007669"/>
    <property type="project" value="TreeGrafter"/>
</dbReference>
<feature type="compositionally biased region" description="Low complexity" evidence="2">
    <location>
        <begin position="125"/>
        <end position="152"/>
    </location>
</feature>
<feature type="region of interest" description="Disordered" evidence="2">
    <location>
        <begin position="404"/>
        <end position="633"/>
    </location>
</feature>
<evidence type="ECO:0000313" key="3">
    <source>
        <dbReference type="EMBL" id="KAK1690471.1"/>
    </source>
</evidence>
<dbReference type="InterPro" id="IPR015267">
    <property type="entry name" value="PPP4R2"/>
</dbReference>
<organism evidence="3 4">
    <name type="scientific">Colletotrichum godetiae</name>
    <dbReference type="NCBI Taxonomy" id="1209918"/>
    <lineage>
        <taxon>Eukaryota</taxon>
        <taxon>Fungi</taxon>
        <taxon>Dikarya</taxon>
        <taxon>Ascomycota</taxon>
        <taxon>Pezizomycotina</taxon>
        <taxon>Sordariomycetes</taxon>
        <taxon>Hypocreomycetidae</taxon>
        <taxon>Glomerellales</taxon>
        <taxon>Glomerellaceae</taxon>
        <taxon>Colletotrichum</taxon>
        <taxon>Colletotrichum acutatum species complex</taxon>
    </lineage>
</organism>
<protein>
    <submittedName>
        <fullName evidence="3">Uncharacterized protein</fullName>
    </submittedName>
</protein>
<dbReference type="PANTHER" id="PTHR16487:SF0">
    <property type="entry name" value="PROTEIN PHOSPHATASE 4 REGULATORY SUBUNIT 2-RELATED"/>
    <property type="match status" value="1"/>
</dbReference>
<reference evidence="3" key="1">
    <citation type="submission" date="2021-06" db="EMBL/GenBank/DDBJ databases">
        <title>Comparative genomics, transcriptomics and evolutionary studies reveal genomic signatures of adaptation to plant cell wall in hemibiotrophic fungi.</title>
        <authorList>
            <consortium name="DOE Joint Genome Institute"/>
            <person name="Baroncelli R."/>
            <person name="Diaz J.F."/>
            <person name="Benocci T."/>
            <person name="Peng M."/>
            <person name="Battaglia E."/>
            <person name="Haridas S."/>
            <person name="Andreopoulos W."/>
            <person name="Labutti K."/>
            <person name="Pangilinan J."/>
            <person name="Floch G.L."/>
            <person name="Makela M.R."/>
            <person name="Henrissat B."/>
            <person name="Grigoriev I.V."/>
            <person name="Crouch J.A."/>
            <person name="De Vries R.P."/>
            <person name="Sukno S.A."/>
            <person name="Thon M.R."/>
        </authorList>
    </citation>
    <scope>NUCLEOTIDE SEQUENCE</scope>
    <source>
        <strain evidence="3">CBS 193.32</strain>
    </source>
</reference>
<evidence type="ECO:0000313" key="4">
    <source>
        <dbReference type="Proteomes" id="UP001224890"/>
    </source>
</evidence>
<sequence length="633" mass="65868">MRKVVRKPKVLTAECATHLLPTLCHPYLLTPRAPKLSSQSRAFPQARDVSGRLNLPTTTHLAQHLKPARMEIEVDEDLLRTVATGGEMDYGLWPALSQGIISRLDKIAHNEFPIPNLPTPPQPINAPGQQPRLLSPLPSSSIDPASSQPSSQDADKENSQPKDASSSKAPVESAPDADAAVDNAPHATASGSLPAQIEAMLNEINAVLASFPKYPPHTIQRLAELVLEPRRHYRHLASYLHAVDRVVHVTSGANTYPLPPAIPDMSTMTLLSNGSANGQEVNNPAASVAWSNSTNSVASTVGTDEALGGALLTPIPWLTRRPSPGSSSPASSNGGGPAEIRTESTETIDGPNGVGSIETVSVSVNGIPSMGASSSRAITQGELLRQEQEQGVVPVNQLVRQAEEAQHAAALRSGDGGRASSPEKQQQDDEQQEAAGAAAAAAEDENEAPHARGPEEIGVGDLGPQSETTSFVGGGPGLDMQGIDVEAAVGRKAEQTHATPPPEDEKDGDAAAEDATADAVVDDAASDTSVTSHPKRDADEELDGLVSKKVKEHEGDVAGEATDATVTSPKEDDTKEEDVKTAEPGESKAEEGKDEETETKDDDAKDESAAEAAAKAAAAAEADAEMATKAGGG</sequence>
<dbReference type="AlphaFoldDB" id="A0AAJ0AU87"/>
<dbReference type="EMBL" id="JAHMHR010000006">
    <property type="protein sequence ID" value="KAK1690471.1"/>
    <property type="molecule type" value="Genomic_DNA"/>
</dbReference>
<name>A0AAJ0AU87_9PEZI</name>
<feature type="region of interest" description="Disordered" evidence="2">
    <location>
        <begin position="112"/>
        <end position="189"/>
    </location>
</feature>
<feature type="compositionally biased region" description="Low complexity" evidence="2">
    <location>
        <begin position="322"/>
        <end position="332"/>
    </location>
</feature>
<accession>A0AAJ0AU87</accession>
<evidence type="ECO:0000256" key="2">
    <source>
        <dbReference type="SAM" id="MobiDB-lite"/>
    </source>
</evidence>
<feature type="compositionally biased region" description="Acidic residues" evidence="2">
    <location>
        <begin position="592"/>
        <end position="601"/>
    </location>
</feature>
<dbReference type="GO" id="GO:0005634">
    <property type="term" value="C:nucleus"/>
    <property type="evidence" value="ECO:0007669"/>
    <property type="project" value="TreeGrafter"/>
</dbReference>
<gene>
    <name evidence="3" type="ORF">BDP55DRAFT_650850</name>
</gene>
<proteinExistence type="inferred from homology"/>